<dbReference type="PANTHER" id="PTHR34383">
    <property type="entry name" value="POLYPHOSPHATE:AMP PHOSPHOTRANSFERASE-RELATED"/>
    <property type="match status" value="1"/>
</dbReference>
<evidence type="ECO:0000256" key="1">
    <source>
        <dbReference type="ARBA" id="ARBA00009924"/>
    </source>
</evidence>
<evidence type="ECO:0000313" key="6">
    <source>
        <dbReference type="Proteomes" id="UP000612680"/>
    </source>
</evidence>
<dbReference type="Proteomes" id="UP000612680">
    <property type="component" value="Chromosome"/>
</dbReference>
<dbReference type="InterPro" id="IPR027417">
    <property type="entry name" value="P-loop_NTPase"/>
</dbReference>
<proteinExistence type="inferred from homology"/>
<evidence type="ECO:0000256" key="2">
    <source>
        <dbReference type="ARBA" id="ARBA00022679"/>
    </source>
</evidence>
<dbReference type="GO" id="GO:0016301">
    <property type="term" value="F:kinase activity"/>
    <property type="evidence" value="ECO:0007669"/>
    <property type="project" value="UniProtKB-KW"/>
</dbReference>
<dbReference type="PIRSF" id="PIRSF028756">
    <property type="entry name" value="PPK2_prd"/>
    <property type="match status" value="1"/>
</dbReference>
<name>A0ABX7IA13_9BACT</name>
<gene>
    <name evidence="5" type="ORF">HWI92_15885</name>
</gene>
<dbReference type="EMBL" id="CP056775">
    <property type="protein sequence ID" value="QRR02277.1"/>
    <property type="molecule type" value="Genomic_DNA"/>
</dbReference>
<dbReference type="InterPro" id="IPR022300">
    <property type="entry name" value="PPK2-rel_1"/>
</dbReference>
<keyword evidence="6" id="KW-1185">Reference proteome</keyword>
<evidence type="ECO:0000256" key="3">
    <source>
        <dbReference type="ARBA" id="ARBA00022777"/>
    </source>
</evidence>
<dbReference type="Gene3D" id="3.40.50.300">
    <property type="entry name" value="P-loop containing nucleotide triphosphate hydrolases"/>
    <property type="match status" value="1"/>
</dbReference>
<accession>A0ABX7IA13</accession>
<reference evidence="5 6" key="1">
    <citation type="submission" date="2020-06" db="EMBL/GenBank/DDBJ databases">
        <title>Dyadobacter sandarakinus sp. nov., isolated from the soil of the Arctic Yellow River Station.</title>
        <authorList>
            <person name="Zhang Y."/>
            <person name="Peng F."/>
        </authorList>
    </citation>
    <scope>NUCLEOTIDE SEQUENCE [LARGE SCALE GENOMIC DNA]</scope>
    <source>
        <strain evidence="5 6">Q3-56</strain>
    </source>
</reference>
<organism evidence="5 6">
    <name type="scientific">Dyadobacter sandarakinus</name>
    <dbReference type="NCBI Taxonomy" id="2747268"/>
    <lineage>
        <taxon>Bacteria</taxon>
        <taxon>Pseudomonadati</taxon>
        <taxon>Bacteroidota</taxon>
        <taxon>Cytophagia</taxon>
        <taxon>Cytophagales</taxon>
        <taxon>Spirosomataceae</taxon>
        <taxon>Dyadobacter</taxon>
    </lineage>
</organism>
<feature type="domain" description="Polyphosphate kinase-2-related" evidence="4">
    <location>
        <begin position="32"/>
        <end position="271"/>
    </location>
</feature>
<dbReference type="PANTHER" id="PTHR34383:SF3">
    <property type="entry name" value="POLYPHOSPHATE:AMP PHOSPHOTRANSFERASE"/>
    <property type="match status" value="1"/>
</dbReference>
<evidence type="ECO:0000259" key="4">
    <source>
        <dbReference type="Pfam" id="PF03976"/>
    </source>
</evidence>
<dbReference type="NCBIfam" id="TIGR03709">
    <property type="entry name" value="PPK2_rel_1"/>
    <property type="match status" value="1"/>
</dbReference>
<protein>
    <submittedName>
        <fullName evidence="5">Polyphosphate kinase 2 family protein</fullName>
    </submittedName>
</protein>
<dbReference type="InterPro" id="IPR016898">
    <property type="entry name" value="Polyphosphate_phosphotransfera"/>
</dbReference>
<sequence>MSKFNLEDHRYDGTRKFDIKKTKTRFPDIYESREEYEQMQEDAAKELDELQSKMYAHNRYGLLVIFQAMDAAGKDGTIKHVLSGVNPVGVKIHSFKRPTETELSHDFLWRSNVVLPQRGTITIFNRSYYEEVLVVKVDPSILINAQRLPAELTSDLPKLWKQRYSDIRHLEKYLHRNGIRVIKFFLHVSKEEQAERLIERIQDPSKNWKFEEQDVKLRDKWNEYMEAYQDCINSTASKKAPWYVIPADDKKNMRLTVAKVLTAELKKMKMDFPPEDQARSEELHHFIDVINAQNEQ</sequence>
<keyword evidence="2" id="KW-0808">Transferase</keyword>
<keyword evidence="3 5" id="KW-0418">Kinase</keyword>
<dbReference type="SUPFAM" id="SSF52540">
    <property type="entry name" value="P-loop containing nucleoside triphosphate hydrolases"/>
    <property type="match status" value="1"/>
</dbReference>
<dbReference type="RefSeq" id="WP_204657089.1">
    <property type="nucleotide sequence ID" value="NZ_CP056775.1"/>
</dbReference>
<comment type="similarity">
    <text evidence="1">Belongs to the polyphosphate kinase 2 (PPK2) family. Class I subfamily.</text>
</comment>
<dbReference type="Pfam" id="PF03976">
    <property type="entry name" value="PPK2"/>
    <property type="match status" value="1"/>
</dbReference>
<dbReference type="InterPro" id="IPR022488">
    <property type="entry name" value="PPK2-related"/>
</dbReference>
<evidence type="ECO:0000313" key="5">
    <source>
        <dbReference type="EMBL" id="QRR02277.1"/>
    </source>
</evidence>